<dbReference type="HOGENOM" id="CLU_2507221_0_0_9"/>
<organism evidence="3 4">
    <name type="scientific">Desulfoscipio gibsoniae DSM 7213</name>
    <dbReference type="NCBI Taxonomy" id="767817"/>
    <lineage>
        <taxon>Bacteria</taxon>
        <taxon>Bacillati</taxon>
        <taxon>Bacillota</taxon>
        <taxon>Clostridia</taxon>
        <taxon>Eubacteriales</taxon>
        <taxon>Desulfallaceae</taxon>
        <taxon>Desulfoscipio</taxon>
    </lineage>
</organism>
<dbReference type="Proteomes" id="UP000013520">
    <property type="component" value="Chromosome"/>
</dbReference>
<keyword evidence="2" id="KW-1133">Transmembrane helix</keyword>
<evidence type="ECO:0000313" key="3">
    <source>
        <dbReference type="EMBL" id="AGL03526.1"/>
    </source>
</evidence>
<feature type="compositionally biased region" description="Basic and acidic residues" evidence="1">
    <location>
        <begin position="1"/>
        <end position="11"/>
    </location>
</feature>
<dbReference type="AlphaFoldDB" id="R4KVA4"/>
<feature type="region of interest" description="Disordered" evidence="1">
    <location>
        <begin position="1"/>
        <end position="37"/>
    </location>
</feature>
<name>R4KVA4_9FIRM</name>
<dbReference type="EMBL" id="CP003273">
    <property type="protein sequence ID" value="AGL03526.1"/>
    <property type="molecule type" value="Genomic_DNA"/>
</dbReference>
<evidence type="ECO:0000256" key="2">
    <source>
        <dbReference type="SAM" id="Phobius"/>
    </source>
</evidence>
<gene>
    <name evidence="3" type="ORF">Desgi_4282</name>
</gene>
<evidence type="ECO:0000256" key="1">
    <source>
        <dbReference type="SAM" id="MobiDB-lite"/>
    </source>
</evidence>
<protein>
    <submittedName>
        <fullName evidence="3">Uncharacterized protein</fullName>
    </submittedName>
</protein>
<accession>R4KVA4</accession>
<dbReference type="STRING" id="767817.Desgi_4282"/>
<feature type="transmembrane region" description="Helical" evidence="2">
    <location>
        <begin position="60"/>
        <end position="78"/>
    </location>
</feature>
<evidence type="ECO:0000313" key="4">
    <source>
        <dbReference type="Proteomes" id="UP000013520"/>
    </source>
</evidence>
<keyword evidence="2" id="KW-0812">Transmembrane</keyword>
<keyword evidence="4" id="KW-1185">Reference proteome</keyword>
<sequence>MPGLRPDEGVRARGGSGKPNRLSRTSQRGPVPHHVTSQKGWEIMTSAEYMLWDTLESIKYFFWGINLGLFVGTIHIYFKISGMKK</sequence>
<dbReference type="KEGG" id="dgi:Desgi_4282"/>
<reference evidence="3 4" key="1">
    <citation type="submission" date="2012-01" db="EMBL/GenBank/DDBJ databases">
        <title>Complete sequence of Desulfotomaculum gibsoniae DSM 7213.</title>
        <authorList>
            <consortium name="US DOE Joint Genome Institute"/>
            <person name="Lucas S."/>
            <person name="Han J."/>
            <person name="Lapidus A."/>
            <person name="Cheng J.-F."/>
            <person name="Goodwin L."/>
            <person name="Pitluck S."/>
            <person name="Peters L."/>
            <person name="Ovchinnikova G."/>
            <person name="Teshima H."/>
            <person name="Detter J.C."/>
            <person name="Han C."/>
            <person name="Tapia R."/>
            <person name="Land M."/>
            <person name="Hauser L."/>
            <person name="Kyrpides N."/>
            <person name="Ivanova N."/>
            <person name="Pagani I."/>
            <person name="Parshina S."/>
            <person name="Plugge C."/>
            <person name="Muyzer G."/>
            <person name="Kuever J."/>
            <person name="Ivanova A."/>
            <person name="Nazina T."/>
            <person name="Klenk H.-P."/>
            <person name="Brambilla E."/>
            <person name="Spring S."/>
            <person name="Stams A.F."/>
            <person name="Woyke T."/>
        </authorList>
    </citation>
    <scope>NUCLEOTIDE SEQUENCE [LARGE SCALE GENOMIC DNA]</scope>
    <source>
        <strain evidence="3 4">DSM 7213</strain>
    </source>
</reference>
<keyword evidence="2" id="KW-0472">Membrane</keyword>
<proteinExistence type="predicted"/>